<feature type="chain" id="PRO_5035292693" evidence="2">
    <location>
        <begin position="26"/>
        <end position="379"/>
    </location>
</feature>
<reference evidence="3" key="1">
    <citation type="journal article" date="2014" name="Int. J. Syst. Evol. Microbiol.">
        <title>Complete genome sequence of Corynebacterium casei LMG S-19264T (=DSM 44701T), isolated from a smear-ripened cheese.</title>
        <authorList>
            <consortium name="US DOE Joint Genome Institute (JGI-PGF)"/>
            <person name="Walter F."/>
            <person name="Albersmeier A."/>
            <person name="Kalinowski J."/>
            <person name="Ruckert C."/>
        </authorList>
    </citation>
    <scope>NUCLEOTIDE SEQUENCE</scope>
    <source>
        <strain evidence="3">CGMCC 1.12921</strain>
    </source>
</reference>
<evidence type="ECO:0000313" key="3">
    <source>
        <dbReference type="EMBL" id="GGC97638.1"/>
    </source>
</evidence>
<reference evidence="3" key="2">
    <citation type="submission" date="2020-09" db="EMBL/GenBank/DDBJ databases">
        <authorList>
            <person name="Sun Q."/>
            <person name="Zhou Y."/>
        </authorList>
    </citation>
    <scope>NUCLEOTIDE SEQUENCE</scope>
    <source>
        <strain evidence="3">CGMCC 1.12921</strain>
    </source>
</reference>
<dbReference type="AlphaFoldDB" id="A0A8J2Y4M7"/>
<proteinExistence type="predicted"/>
<keyword evidence="4" id="KW-1185">Reference proteome</keyword>
<protein>
    <submittedName>
        <fullName evidence="3">Cysteine proteinase</fullName>
    </submittedName>
</protein>
<accession>A0A8J2Y4M7</accession>
<dbReference type="PANTHER" id="PTHR46580">
    <property type="entry name" value="SENSOR KINASE-RELATED"/>
    <property type="match status" value="1"/>
</dbReference>
<feature type="signal peptide" evidence="2">
    <location>
        <begin position="1"/>
        <end position="25"/>
    </location>
</feature>
<evidence type="ECO:0000256" key="1">
    <source>
        <dbReference type="ARBA" id="ARBA00022729"/>
    </source>
</evidence>
<dbReference type="RefSeq" id="WP_188159547.1">
    <property type="nucleotide sequence ID" value="NZ_BMGH01000001.1"/>
</dbReference>
<dbReference type="EMBL" id="BMGH01000001">
    <property type="protein sequence ID" value="GGC97638.1"/>
    <property type="molecule type" value="Genomic_DNA"/>
</dbReference>
<comment type="caution">
    <text evidence="3">The sequence shown here is derived from an EMBL/GenBank/DDBJ whole genome shotgun (WGS) entry which is preliminary data.</text>
</comment>
<organism evidence="3 4">
    <name type="scientific">Aquisalinus flavus</name>
    <dbReference type="NCBI Taxonomy" id="1526572"/>
    <lineage>
        <taxon>Bacteria</taxon>
        <taxon>Pseudomonadati</taxon>
        <taxon>Pseudomonadota</taxon>
        <taxon>Alphaproteobacteria</taxon>
        <taxon>Parvularculales</taxon>
        <taxon>Parvularculaceae</taxon>
        <taxon>Aquisalinus</taxon>
    </lineage>
</organism>
<dbReference type="PANTHER" id="PTHR46580:SF4">
    <property type="entry name" value="ATP_GTP-BINDING PROTEIN"/>
    <property type="match status" value="1"/>
</dbReference>
<evidence type="ECO:0000256" key="2">
    <source>
        <dbReference type="SAM" id="SignalP"/>
    </source>
</evidence>
<dbReference type="InterPro" id="IPR013517">
    <property type="entry name" value="FG-GAP"/>
</dbReference>
<dbReference type="Gene3D" id="2.130.10.130">
    <property type="entry name" value="Integrin alpha, N-terminal"/>
    <property type="match status" value="2"/>
</dbReference>
<dbReference type="Proteomes" id="UP000613582">
    <property type="component" value="Unassembled WGS sequence"/>
</dbReference>
<dbReference type="Pfam" id="PF13517">
    <property type="entry name" value="FG-GAP_3"/>
    <property type="match status" value="2"/>
</dbReference>
<evidence type="ECO:0000313" key="4">
    <source>
        <dbReference type="Proteomes" id="UP000613582"/>
    </source>
</evidence>
<name>A0A8J2Y4M7_9PROT</name>
<sequence>MYHSMNRRISIIAIIAALVPSLASAEQFTTAIGDDRILMTEDYFLIFGGGDELTAGLGMADFDADGDTDMAVINGRHWPGQDVVMFNNGAGRFPAAANIGAMRTTGYGASPADVDGDGDIDLVVARDLLAPAVYVNDGKGGLGLTVEFGVPGSARDIATGDFNADGIIDAVLTDRGDGSFIAFGPLLDGPQTEVIFEGNAVGVEVADLNADGLDDIVFTLRGGATLAVLINQGDGFADPVLLGGEDQQSRAVAAADMDGDGDMDLVAAVLTGPNRIFYNDAGNFDRSVAIGPADEASAAIAIADIDQDGRPDAVFGNEGTNSLYLNRADGFEIIAIAGDEGDTYDIKTVDITGDAWPDILVANSGSPNVIYWNRPTRKE</sequence>
<dbReference type="SUPFAM" id="SSF69318">
    <property type="entry name" value="Integrin alpha N-terminal domain"/>
    <property type="match status" value="2"/>
</dbReference>
<gene>
    <name evidence="3" type="ORF">GCM10011342_03200</name>
</gene>
<keyword evidence="1 2" id="KW-0732">Signal</keyword>
<dbReference type="InterPro" id="IPR028994">
    <property type="entry name" value="Integrin_alpha_N"/>
</dbReference>